<evidence type="ECO:0000313" key="2">
    <source>
        <dbReference type="Proteomes" id="UP001432251"/>
    </source>
</evidence>
<gene>
    <name evidence="1" type="ORF">V2W30_02240</name>
</gene>
<sequence>MIGRPVREIDAALAGAVGLAAAEPASRTPEPRERPAVNALRLSGITVRRPDGTHALDDVELAVGAGEIVGVAGVEGNGQSELMAVLGGALAPGRGRIELDGRDVTAAGPAARTRAGLGVVPEDRHHEGCVPALSVAENLHLGRLAEFRRLGVLLDRPALAHATATVLDDHGIRAAGPAAPMASLSGGNQQKVVLARELALDPLVCLAAAQPTRGLDIGAVDAVHTRIREAAARGAGVLLLSAELDELLALSDRVVVAYRGRLLGPVDPRESGARERIGELMVGADASAQSPPPTGG</sequence>
<keyword evidence="2" id="KW-1185">Reference proteome</keyword>
<reference evidence="1" key="1">
    <citation type="journal article" date="2025" name="Int. J. Syst. Evol. Microbiol.">
        <title>Streptomyces citrinus sp. nov., with yellow diffusible pigment.</title>
        <authorList>
            <person name="He Y."/>
            <person name="Yang E."/>
            <person name="Xu J."/>
            <person name="Sun Y."/>
            <person name="Sun L."/>
        </authorList>
    </citation>
    <scope>NUCLEOTIDE SEQUENCE</scope>
    <source>
        <strain evidence="1">Q6</strain>
    </source>
</reference>
<protein>
    <submittedName>
        <fullName evidence="1">ATP-binding cassette domain-containing protein</fullName>
    </submittedName>
</protein>
<proteinExistence type="predicted"/>
<accession>A0ACD5A510</accession>
<dbReference type="EMBL" id="CP146022">
    <property type="protein sequence ID" value="WWQ62300.1"/>
    <property type="molecule type" value="Genomic_DNA"/>
</dbReference>
<keyword evidence="1" id="KW-0067">ATP-binding</keyword>
<evidence type="ECO:0000313" key="1">
    <source>
        <dbReference type="EMBL" id="WWQ62300.1"/>
    </source>
</evidence>
<dbReference type="Proteomes" id="UP001432251">
    <property type="component" value="Chromosome"/>
</dbReference>
<name>A0ACD5A510_9ACTN</name>
<organism evidence="1 2">
    <name type="scientific">Streptomyces citrinus</name>
    <dbReference type="NCBI Taxonomy" id="3118173"/>
    <lineage>
        <taxon>Bacteria</taxon>
        <taxon>Bacillati</taxon>
        <taxon>Actinomycetota</taxon>
        <taxon>Actinomycetes</taxon>
        <taxon>Kitasatosporales</taxon>
        <taxon>Streptomycetaceae</taxon>
        <taxon>Streptomyces</taxon>
    </lineage>
</organism>
<keyword evidence="1" id="KW-0547">Nucleotide-binding</keyword>